<feature type="compositionally biased region" description="Pro residues" evidence="1">
    <location>
        <begin position="24"/>
        <end position="40"/>
    </location>
</feature>
<evidence type="ECO:0000313" key="2">
    <source>
        <dbReference type="EMBL" id="KAF2723376.1"/>
    </source>
</evidence>
<evidence type="ECO:0000256" key="1">
    <source>
        <dbReference type="SAM" id="MobiDB-lite"/>
    </source>
</evidence>
<keyword evidence="3" id="KW-1185">Reference proteome</keyword>
<reference evidence="2" key="1">
    <citation type="journal article" date="2020" name="Stud. Mycol.">
        <title>101 Dothideomycetes genomes: a test case for predicting lifestyles and emergence of pathogens.</title>
        <authorList>
            <person name="Haridas S."/>
            <person name="Albert R."/>
            <person name="Binder M."/>
            <person name="Bloem J."/>
            <person name="Labutti K."/>
            <person name="Salamov A."/>
            <person name="Andreopoulos B."/>
            <person name="Baker S."/>
            <person name="Barry K."/>
            <person name="Bills G."/>
            <person name="Bluhm B."/>
            <person name="Cannon C."/>
            <person name="Castanera R."/>
            <person name="Culley D."/>
            <person name="Daum C."/>
            <person name="Ezra D."/>
            <person name="Gonzalez J."/>
            <person name="Henrissat B."/>
            <person name="Kuo A."/>
            <person name="Liang C."/>
            <person name="Lipzen A."/>
            <person name="Lutzoni F."/>
            <person name="Magnuson J."/>
            <person name="Mondo S."/>
            <person name="Nolan M."/>
            <person name="Ohm R."/>
            <person name="Pangilinan J."/>
            <person name="Park H.-J."/>
            <person name="Ramirez L."/>
            <person name="Alfaro M."/>
            <person name="Sun H."/>
            <person name="Tritt A."/>
            <person name="Yoshinaga Y."/>
            <person name="Zwiers L.-H."/>
            <person name="Turgeon B."/>
            <person name="Goodwin S."/>
            <person name="Spatafora J."/>
            <person name="Crous P."/>
            <person name="Grigoriev I."/>
        </authorList>
    </citation>
    <scope>NUCLEOTIDE SEQUENCE</scope>
    <source>
        <strain evidence="2">CBS 116435</strain>
    </source>
</reference>
<dbReference type="Proteomes" id="UP000799441">
    <property type="component" value="Unassembled WGS sequence"/>
</dbReference>
<dbReference type="AlphaFoldDB" id="A0A9P4US80"/>
<name>A0A9P4US80_9PEZI</name>
<accession>A0A9P4US80</accession>
<dbReference type="EMBL" id="MU003777">
    <property type="protein sequence ID" value="KAF2723376.1"/>
    <property type="molecule type" value="Genomic_DNA"/>
</dbReference>
<sequence length="88" mass="9247">MTIVGIIAANLACAPLHSEAPPKGKSPPPPLPGTPEPYPVLLPEKHSFGTGPACNNPPRSRDDWKQDPANLSKSIPVHDPTVAVPCIK</sequence>
<evidence type="ECO:0000313" key="3">
    <source>
        <dbReference type="Proteomes" id="UP000799441"/>
    </source>
</evidence>
<protein>
    <submittedName>
        <fullName evidence="2">Uncharacterized protein</fullName>
    </submittedName>
</protein>
<proteinExistence type="predicted"/>
<comment type="caution">
    <text evidence="2">The sequence shown here is derived from an EMBL/GenBank/DDBJ whole genome shotgun (WGS) entry which is preliminary data.</text>
</comment>
<gene>
    <name evidence="2" type="ORF">K431DRAFT_29093</name>
</gene>
<organism evidence="2 3">
    <name type="scientific">Polychaeton citri CBS 116435</name>
    <dbReference type="NCBI Taxonomy" id="1314669"/>
    <lineage>
        <taxon>Eukaryota</taxon>
        <taxon>Fungi</taxon>
        <taxon>Dikarya</taxon>
        <taxon>Ascomycota</taxon>
        <taxon>Pezizomycotina</taxon>
        <taxon>Dothideomycetes</taxon>
        <taxon>Dothideomycetidae</taxon>
        <taxon>Capnodiales</taxon>
        <taxon>Capnodiaceae</taxon>
        <taxon>Polychaeton</taxon>
    </lineage>
</organism>
<feature type="region of interest" description="Disordered" evidence="1">
    <location>
        <begin position="16"/>
        <end position="88"/>
    </location>
</feature>